<evidence type="ECO:0000313" key="2">
    <source>
        <dbReference type="Proteomes" id="UP000348942"/>
    </source>
</evidence>
<sequence>MMKITVSGGELFSALRGEGFTTAKIQQFIRVFDVEHTMVDSYFALDSDRAMLVNTNGAKQGLTLPEFIKMWWVFWMVVFNTSDNNRDLEQQALGAIRALTFVSMYCKNMTLTNDMKTWWVQTDMIHGHKNLEVM</sequence>
<keyword evidence="2" id="KW-1185">Reference proteome</keyword>
<dbReference type="Proteomes" id="UP000348942">
    <property type="component" value="Chromosome 1"/>
</dbReference>
<evidence type="ECO:0000313" key="1">
    <source>
        <dbReference type="EMBL" id="QGA66014.1"/>
    </source>
</evidence>
<gene>
    <name evidence="1" type="ORF">GFB47_04590</name>
</gene>
<proteinExistence type="predicted"/>
<name>A0A5Q0TGL7_9VIBR</name>
<reference evidence="1 2" key="1">
    <citation type="submission" date="2019-10" db="EMBL/GenBank/DDBJ databases">
        <title>Vibrio sp. nov., isolated from Coralline algae surface.</title>
        <authorList>
            <person name="Geng Y."/>
            <person name="Zhang X."/>
        </authorList>
    </citation>
    <scope>NUCLEOTIDE SEQUENCE [LARGE SCALE GENOMIC DNA]</scope>
    <source>
        <strain evidence="1 2">SM1977</strain>
    </source>
</reference>
<protein>
    <submittedName>
        <fullName evidence="1">Uncharacterized protein</fullName>
    </submittedName>
</protein>
<accession>A0A5Q0TGL7</accession>
<organism evidence="1 2">
    <name type="scientific">Vibrio algicola</name>
    <dbReference type="NCBI Taxonomy" id="2662262"/>
    <lineage>
        <taxon>Bacteria</taxon>
        <taxon>Pseudomonadati</taxon>
        <taxon>Pseudomonadota</taxon>
        <taxon>Gammaproteobacteria</taxon>
        <taxon>Vibrionales</taxon>
        <taxon>Vibrionaceae</taxon>
        <taxon>Vibrio</taxon>
    </lineage>
</organism>
<dbReference type="AlphaFoldDB" id="A0A5Q0TGL7"/>
<dbReference type="EMBL" id="CP045699">
    <property type="protein sequence ID" value="QGA66014.1"/>
    <property type="molecule type" value="Genomic_DNA"/>
</dbReference>